<evidence type="ECO:0000313" key="1">
    <source>
        <dbReference type="EMBL" id="SEJ34630.1"/>
    </source>
</evidence>
<protein>
    <submittedName>
        <fullName evidence="1">Uncharacterized protein</fullName>
    </submittedName>
</protein>
<proteinExistence type="predicted"/>
<gene>
    <name evidence="1" type="ORF">SAMN04487995_4328</name>
</gene>
<dbReference type="AlphaFoldDB" id="A0A1H6YBT8"/>
<evidence type="ECO:0000313" key="2">
    <source>
        <dbReference type="Proteomes" id="UP000199532"/>
    </source>
</evidence>
<dbReference type="STRING" id="408657.SAMN04487995_4328"/>
<dbReference type="Proteomes" id="UP000199532">
    <property type="component" value="Unassembled WGS sequence"/>
</dbReference>
<organism evidence="1 2">
    <name type="scientific">Dyadobacter koreensis</name>
    <dbReference type="NCBI Taxonomy" id="408657"/>
    <lineage>
        <taxon>Bacteria</taxon>
        <taxon>Pseudomonadati</taxon>
        <taxon>Bacteroidota</taxon>
        <taxon>Cytophagia</taxon>
        <taxon>Cytophagales</taxon>
        <taxon>Spirosomataceae</taxon>
        <taxon>Dyadobacter</taxon>
    </lineage>
</organism>
<name>A0A1H6YBT8_9BACT</name>
<keyword evidence="2" id="KW-1185">Reference proteome</keyword>
<accession>A0A1H6YBT8</accession>
<reference evidence="1 2" key="1">
    <citation type="submission" date="2016-10" db="EMBL/GenBank/DDBJ databases">
        <authorList>
            <person name="de Groot N.N."/>
        </authorList>
    </citation>
    <scope>NUCLEOTIDE SEQUENCE [LARGE SCALE GENOMIC DNA]</scope>
    <source>
        <strain evidence="1 2">DSM 19938</strain>
    </source>
</reference>
<sequence>MENTKWLAACVSIISNPAGMKASKEQLIRLLESRDVRRRRKLYEYYEHYFQQQHSARFTIELINADLGIALVNRQDVKYIRAHCNQWKTAQPETAETKQHTVEKKSVKKEIWTNQEELKNPIFTGSKLDSL</sequence>
<dbReference type="EMBL" id="FNXY01000006">
    <property type="protein sequence ID" value="SEJ34630.1"/>
    <property type="molecule type" value="Genomic_DNA"/>
</dbReference>